<evidence type="ECO:0000313" key="2">
    <source>
        <dbReference type="EMBL" id="MBB4289818.1"/>
    </source>
</evidence>
<organism evidence="2 3">
    <name type="scientific">Rhizobium leguminosarum</name>
    <dbReference type="NCBI Taxonomy" id="384"/>
    <lineage>
        <taxon>Bacteria</taxon>
        <taxon>Pseudomonadati</taxon>
        <taxon>Pseudomonadota</taxon>
        <taxon>Alphaproteobacteria</taxon>
        <taxon>Hyphomicrobiales</taxon>
        <taxon>Rhizobiaceae</taxon>
        <taxon>Rhizobium/Agrobacterium group</taxon>
        <taxon>Rhizobium</taxon>
    </lineage>
</organism>
<feature type="compositionally biased region" description="Basic and acidic residues" evidence="1">
    <location>
        <begin position="1"/>
        <end position="14"/>
    </location>
</feature>
<dbReference type="Proteomes" id="UP000538507">
    <property type="component" value="Unassembled WGS sequence"/>
</dbReference>
<dbReference type="AlphaFoldDB" id="A0AAE2MHZ2"/>
<accession>A0AAE2MHZ2</accession>
<evidence type="ECO:0000256" key="1">
    <source>
        <dbReference type="SAM" id="MobiDB-lite"/>
    </source>
</evidence>
<sequence length="35" mass="4091">MNRRKPADTRGLEKKKARPQYQTAESSKQVRAMTQ</sequence>
<feature type="region of interest" description="Disordered" evidence="1">
    <location>
        <begin position="1"/>
        <end position="35"/>
    </location>
</feature>
<gene>
    <name evidence="2" type="ORF">GGE16_001858</name>
</gene>
<feature type="compositionally biased region" description="Polar residues" evidence="1">
    <location>
        <begin position="20"/>
        <end position="35"/>
    </location>
</feature>
<proteinExistence type="predicted"/>
<reference evidence="2 3" key="1">
    <citation type="submission" date="2020-08" db="EMBL/GenBank/DDBJ databases">
        <title>Genomic Encyclopedia of Type Strains, Phase IV (KMG-V): Genome sequencing to study the core and pangenomes of soil and plant-associated prokaryotes.</title>
        <authorList>
            <person name="Whitman W."/>
        </authorList>
    </citation>
    <scope>NUCLEOTIDE SEQUENCE [LARGE SCALE GENOMIC DNA]</scope>
    <source>
        <strain evidence="2 3">SEMIA 415</strain>
    </source>
</reference>
<evidence type="ECO:0000313" key="3">
    <source>
        <dbReference type="Proteomes" id="UP000538507"/>
    </source>
</evidence>
<comment type="caution">
    <text evidence="2">The sequence shown here is derived from an EMBL/GenBank/DDBJ whole genome shotgun (WGS) entry which is preliminary data.</text>
</comment>
<protein>
    <submittedName>
        <fullName evidence="2">Uncharacterized protein</fullName>
    </submittedName>
</protein>
<dbReference type="EMBL" id="JACIGO010000002">
    <property type="protein sequence ID" value="MBB4289818.1"/>
    <property type="molecule type" value="Genomic_DNA"/>
</dbReference>
<name>A0AAE2MHZ2_RHILE</name>